<gene>
    <name evidence="1" type="ORF">D3P08_16525</name>
</gene>
<name>A0A3A1UTD9_9BACL</name>
<dbReference type="EMBL" id="QXQA01000010">
    <property type="protein sequence ID" value="RIX51515.1"/>
    <property type="molecule type" value="Genomic_DNA"/>
</dbReference>
<sequence>MGCVAAAASLIQFLEIQAFVMVGYALLPAGVMLMSVGIYRHFLVNGV</sequence>
<dbReference type="AlphaFoldDB" id="A0A3A1UTD9"/>
<protein>
    <submittedName>
        <fullName evidence="1">Uncharacterized protein</fullName>
    </submittedName>
</protein>
<keyword evidence="2" id="KW-1185">Reference proteome</keyword>
<dbReference type="Proteomes" id="UP000266482">
    <property type="component" value="Unassembled WGS sequence"/>
</dbReference>
<evidence type="ECO:0000313" key="2">
    <source>
        <dbReference type="Proteomes" id="UP000266482"/>
    </source>
</evidence>
<accession>A0A3A1UTD9</accession>
<proteinExistence type="predicted"/>
<organism evidence="1 2">
    <name type="scientific">Paenibacillus nanensis</name>
    <dbReference type="NCBI Taxonomy" id="393251"/>
    <lineage>
        <taxon>Bacteria</taxon>
        <taxon>Bacillati</taxon>
        <taxon>Bacillota</taxon>
        <taxon>Bacilli</taxon>
        <taxon>Bacillales</taxon>
        <taxon>Paenibacillaceae</taxon>
        <taxon>Paenibacillus</taxon>
    </lineage>
</organism>
<reference evidence="1 2" key="1">
    <citation type="submission" date="2018-09" db="EMBL/GenBank/DDBJ databases">
        <title>Paenibacillus aracenensis nov. sp. isolated from a cave in southern Spain.</title>
        <authorList>
            <person name="Jurado V."/>
            <person name="Gutierrez-Patricio S."/>
            <person name="Gonzalez-Pimentel J.L."/>
            <person name="Miller A.Z."/>
            <person name="Laiz L."/>
            <person name="Saiz-Jimenez C."/>
        </authorList>
    </citation>
    <scope>NUCLEOTIDE SEQUENCE [LARGE SCALE GENOMIC DNA]</scope>
    <source>
        <strain evidence="1 2">DSM 22867</strain>
    </source>
</reference>
<comment type="caution">
    <text evidence="1">The sequence shown here is derived from an EMBL/GenBank/DDBJ whole genome shotgun (WGS) entry which is preliminary data.</text>
</comment>
<evidence type="ECO:0000313" key="1">
    <source>
        <dbReference type="EMBL" id="RIX51515.1"/>
    </source>
</evidence>